<gene>
    <name evidence="3" type="ORF">SCF082_LOCUS2614</name>
</gene>
<organism evidence="3 4">
    <name type="scientific">Durusdinium trenchii</name>
    <dbReference type="NCBI Taxonomy" id="1381693"/>
    <lineage>
        <taxon>Eukaryota</taxon>
        <taxon>Sar</taxon>
        <taxon>Alveolata</taxon>
        <taxon>Dinophyceae</taxon>
        <taxon>Suessiales</taxon>
        <taxon>Symbiodiniaceae</taxon>
        <taxon>Durusdinium</taxon>
    </lineage>
</organism>
<feature type="region of interest" description="Disordered" evidence="2">
    <location>
        <begin position="654"/>
        <end position="685"/>
    </location>
</feature>
<proteinExistence type="predicted"/>
<dbReference type="EMBL" id="CAXAMM010001292">
    <property type="protein sequence ID" value="CAK8991354.1"/>
    <property type="molecule type" value="Genomic_DNA"/>
</dbReference>
<feature type="compositionally biased region" description="Basic and acidic residues" evidence="2">
    <location>
        <begin position="169"/>
        <end position="183"/>
    </location>
</feature>
<evidence type="ECO:0000313" key="4">
    <source>
        <dbReference type="Proteomes" id="UP001642464"/>
    </source>
</evidence>
<name>A0ABP0HQE1_9DINO</name>
<feature type="coiled-coil region" evidence="1">
    <location>
        <begin position="477"/>
        <end position="528"/>
    </location>
</feature>
<evidence type="ECO:0000256" key="1">
    <source>
        <dbReference type="SAM" id="Coils"/>
    </source>
</evidence>
<keyword evidence="1" id="KW-0175">Coiled coil</keyword>
<keyword evidence="4" id="KW-1185">Reference proteome</keyword>
<reference evidence="3 4" key="1">
    <citation type="submission" date="2024-02" db="EMBL/GenBank/DDBJ databases">
        <authorList>
            <person name="Chen Y."/>
            <person name="Shah S."/>
            <person name="Dougan E. K."/>
            <person name="Thang M."/>
            <person name="Chan C."/>
        </authorList>
    </citation>
    <scope>NUCLEOTIDE SEQUENCE [LARGE SCALE GENOMIC DNA]</scope>
</reference>
<protein>
    <submittedName>
        <fullName evidence="3">Carbonyl reductase [NADPH] 1</fullName>
    </submittedName>
</protein>
<comment type="caution">
    <text evidence="3">The sequence shown here is derived from an EMBL/GenBank/DDBJ whole genome shotgun (WGS) entry which is preliminary data.</text>
</comment>
<accession>A0ABP0HQE1</accession>
<feature type="region of interest" description="Disordered" evidence="2">
    <location>
        <begin position="98"/>
        <end position="199"/>
    </location>
</feature>
<evidence type="ECO:0000313" key="3">
    <source>
        <dbReference type="EMBL" id="CAK8991354.1"/>
    </source>
</evidence>
<feature type="coiled-coil region" evidence="1">
    <location>
        <begin position="261"/>
        <end position="288"/>
    </location>
</feature>
<feature type="compositionally biased region" description="Basic and acidic residues" evidence="2">
    <location>
        <begin position="141"/>
        <end position="157"/>
    </location>
</feature>
<dbReference type="Proteomes" id="UP001642464">
    <property type="component" value="Unassembled WGS sequence"/>
</dbReference>
<feature type="coiled-coil region" evidence="1">
    <location>
        <begin position="417"/>
        <end position="444"/>
    </location>
</feature>
<feature type="compositionally biased region" description="Low complexity" evidence="2">
    <location>
        <begin position="114"/>
        <end position="123"/>
    </location>
</feature>
<evidence type="ECO:0000256" key="2">
    <source>
        <dbReference type="SAM" id="MobiDB-lite"/>
    </source>
</evidence>
<sequence length="826" mass="94379">MGHWMLSKALALRHETLAQLQGGDADELQSNASYTGSNVTQCPEAWAEVQGWQDNDVRLLIPYLDAKVSHPLSIEAEPIAVEPVTMEPITFEVNHQERERVLSTRPVPAVQPGSSTTSSRAIRPPSPRPPAVFGIGTRPPTPREGRRSDREGRKPWEVQEDEQVAFETAEERRPDPDHWEKTRQRAGIPSEGKKSEEKEVQTHCKPLPGLIVLTRAANTLFWCLAAWRQAVSFLRLQRSLVSKHSELEEALQLGRQLSTFSQSEEATCRELREELRSAREAATTARERDVELQQMQVQVQQMQGMQHSFYHQEGQEMRLLRKELEHTKMCEAENAQAECAILRAVREEIAVKRQKDHDLFRNELQAEQEASEALRQTLKSLSADAEATSRPRKNGASLRKILKLHSDLPEADSQHLVSLASEEATQMRQKALEAENRCNALSDELHVQDIICRRLRLDEGHFELEENQLAEQRLAERQALERNEIHTERMAHELQEELRQSLRQQHELQETHAAHAKKLAEMAEAERQSAASKLYQVEFQAHEMRRRHEQAEEAWSRHVQEGKIGARVWAGRVAKELERIQQTKLLRACVLEWWRELSLKGDFAEKGLTRELLSPPSAVSANAADEALRRAEARCEISRLRSQALEAELAAALEDTQDESDEARTPHTTPLWSERAEESIPPSRWDPRQADLQIRQLSHWAFDGLFFLMRSVFVTWRDQQKTQKHLVQAFSSSSTFLVTSLTTLCCRALFAVWLQATLASKGRLQYMQTRHLRPGILRRANRRTQGALRLLERLWLLRFAFSLWSTVAIAPSATGLQAPHRGASAP</sequence>